<feature type="domain" description="N-acetyltransferase" evidence="3">
    <location>
        <begin position="2"/>
        <end position="154"/>
    </location>
</feature>
<dbReference type="Pfam" id="PF00583">
    <property type="entry name" value="Acetyltransf_1"/>
    <property type="match status" value="1"/>
</dbReference>
<comment type="caution">
    <text evidence="4">The sequence shown here is derived from an EMBL/GenBank/DDBJ whole genome shotgun (WGS) entry which is preliminary data.</text>
</comment>
<dbReference type="RefSeq" id="WP_231008646.1">
    <property type="nucleotide sequence ID" value="NZ_JAJNEC010000008.1"/>
</dbReference>
<keyword evidence="2" id="KW-0012">Acyltransferase</keyword>
<keyword evidence="5" id="KW-1185">Reference proteome</keyword>
<evidence type="ECO:0000256" key="1">
    <source>
        <dbReference type="ARBA" id="ARBA00022679"/>
    </source>
</evidence>
<organism evidence="4 5">
    <name type="scientific">Niabella pedocola</name>
    <dbReference type="NCBI Taxonomy" id="1752077"/>
    <lineage>
        <taxon>Bacteria</taxon>
        <taxon>Pseudomonadati</taxon>
        <taxon>Bacteroidota</taxon>
        <taxon>Chitinophagia</taxon>
        <taxon>Chitinophagales</taxon>
        <taxon>Chitinophagaceae</taxon>
        <taxon>Niabella</taxon>
    </lineage>
</organism>
<dbReference type="Proteomes" id="UP001199816">
    <property type="component" value="Unassembled WGS sequence"/>
</dbReference>
<keyword evidence="1" id="KW-0808">Transferase</keyword>
<dbReference type="Gene3D" id="3.40.630.30">
    <property type="match status" value="1"/>
</dbReference>
<dbReference type="PANTHER" id="PTHR43800">
    <property type="entry name" value="PEPTIDYL-LYSINE N-ACETYLTRANSFERASE YJAB"/>
    <property type="match status" value="1"/>
</dbReference>
<dbReference type="PANTHER" id="PTHR43800:SF1">
    <property type="entry name" value="PEPTIDYL-LYSINE N-ACETYLTRANSFERASE YJAB"/>
    <property type="match status" value="1"/>
</dbReference>
<reference evidence="4 5" key="1">
    <citation type="submission" date="2021-11" db="EMBL/GenBank/DDBJ databases">
        <title>Genomic of Niabella pedocola.</title>
        <authorList>
            <person name="Wu T."/>
        </authorList>
    </citation>
    <scope>NUCLEOTIDE SEQUENCE [LARGE SCALE GENOMIC DNA]</scope>
    <source>
        <strain evidence="4 5">JCM 31011</strain>
    </source>
</reference>
<dbReference type="InterPro" id="IPR000182">
    <property type="entry name" value="GNAT_dom"/>
</dbReference>
<gene>
    <name evidence="4" type="ORF">LQ567_24945</name>
</gene>
<evidence type="ECO:0000313" key="5">
    <source>
        <dbReference type="Proteomes" id="UP001199816"/>
    </source>
</evidence>
<dbReference type="InterPro" id="IPR016181">
    <property type="entry name" value="Acyl_CoA_acyltransferase"/>
</dbReference>
<accession>A0ABS8PYA2</accession>
<dbReference type="PROSITE" id="PS51186">
    <property type="entry name" value="GNAT"/>
    <property type="match status" value="1"/>
</dbReference>
<name>A0ABS8PYA2_9BACT</name>
<proteinExistence type="predicted"/>
<sequence>MLYIRPVTKMELPELLRLQKRCYVSEAAIYNDYAIQPLRQTLEELCTELEQGSVCLVAWQEQTIIGSVRGYVKDATGYIHKLIVAPEYQNQGIGKQLMYQMETALAPVTRYELFTGSKSVKNLLLYQKLGYRAFREQPVNDQLTLVFLYKQSDPDI</sequence>
<evidence type="ECO:0000259" key="3">
    <source>
        <dbReference type="PROSITE" id="PS51186"/>
    </source>
</evidence>
<protein>
    <submittedName>
        <fullName evidence="4">GNAT family N-acetyltransferase</fullName>
    </submittedName>
</protein>
<dbReference type="EMBL" id="JAJNEC010000008">
    <property type="protein sequence ID" value="MCD2426056.1"/>
    <property type="molecule type" value="Genomic_DNA"/>
</dbReference>
<evidence type="ECO:0000313" key="4">
    <source>
        <dbReference type="EMBL" id="MCD2426056.1"/>
    </source>
</evidence>
<dbReference type="CDD" id="cd04301">
    <property type="entry name" value="NAT_SF"/>
    <property type="match status" value="1"/>
</dbReference>
<dbReference type="SUPFAM" id="SSF55729">
    <property type="entry name" value="Acyl-CoA N-acyltransferases (Nat)"/>
    <property type="match status" value="1"/>
</dbReference>
<evidence type="ECO:0000256" key="2">
    <source>
        <dbReference type="ARBA" id="ARBA00023315"/>
    </source>
</evidence>